<dbReference type="SMART" id="SM00156">
    <property type="entry name" value="PP2Ac"/>
    <property type="match status" value="1"/>
</dbReference>
<evidence type="ECO:0000256" key="4">
    <source>
        <dbReference type="ARBA" id="ARBA00023211"/>
    </source>
</evidence>
<dbReference type="GO" id="GO:0007034">
    <property type="term" value="P:vacuolar transport"/>
    <property type="evidence" value="ECO:0007669"/>
    <property type="project" value="UniProtKB-ARBA"/>
</dbReference>
<dbReference type="GO" id="GO:0035091">
    <property type="term" value="F:phosphatidylinositol binding"/>
    <property type="evidence" value="ECO:0007669"/>
    <property type="project" value="InterPro"/>
</dbReference>
<evidence type="ECO:0000256" key="5">
    <source>
        <dbReference type="ARBA" id="ARBA00047761"/>
    </source>
</evidence>
<dbReference type="PROSITE" id="PS50179">
    <property type="entry name" value="VHS"/>
    <property type="match status" value="1"/>
</dbReference>
<evidence type="ECO:0000256" key="1">
    <source>
        <dbReference type="ARBA" id="ARBA00022723"/>
    </source>
</evidence>
<comment type="catalytic activity">
    <reaction evidence="5">
        <text>O-phospho-L-seryl-[protein] + H2O = L-seryl-[protein] + phosphate</text>
        <dbReference type="Rhea" id="RHEA:20629"/>
        <dbReference type="Rhea" id="RHEA-COMP:9863"/>
        <dbReference type="Rhea" id="RHEA-COMP:11604"/>
        <dbReference type="ChEBI" id="CHEBI:15377"/>
        <dbReference type="ChEBI" id="CHEBI:29999"/>
        <dbReference type="ChEBI" id="CHEBI:43474"/>
        <dbReference type="ChEBI" id="CHEBI:83421"/>
        <dbReference type="EC" id="3.1.3.16"/>
    </reaction>
</comment>
<sequence length="673" mass="74928">MQGHLDQHIEQLIRCEALSETQVKELCDRARELLIEEGNVQHVDAPVTICGDIHGQFYDLLELFRVGGPCPDTKYLFMGDFVDRGLYSVETFLLLLALKVRYPDRIILIRGNHESRQITQVYGFYDECSRKYGSVNVWRYCCEVFDYLSLGAIIDGRVFCVHGGLSPHIQKLDQIRTIDRKQEVPQDGAMCDLLWSDPDDITGWGISPRGAGCLFGGDVVKSFIHTNGLDLVARAHQLILEGYKHMFDATIVTVWSAPNYCYRCGNVASILQLDDALNQKYQTFDAAEQAMWRSAQSPVADLFPTMTEEKHQPHHHLHMPHFHSHASEIETAIDELCSDKYAETSYDGMGELSDLIASKQHPEWDVTRAISHHLQGDSVPAQKRALTVLEGLVEMGEPAFQRSFATPDLVRTLRSLSSSYGTDNGVRRKLMLMLLSWHKHFMRDPEMAHVSSLYGLCGGVEREHLIVPKAEPPRPRHEAVDLLHSSGSSVEGTLEASNRETEALWQAVIAASQSNTPVMESEDVKTHAMLVLELQKEVVQYIHTVGDAVYIGTLIDANDKIVDVLQRLQDAAAGIPVQTHAPGTLPSSKEELIMNASRRLSLPDAVHSPANELLRDIDHSLMVHSGFTTAAPSRSAMEPAEHADPNEIDMSVVERNTQQVQGSVSGLPTAPPA</sequence>
<dbReference type="GO" id="GO:0046872">
    <property type="term" value="F:metal ion binding"/>
    <property type="evidence" value="ECO:0007669"/>
    <property type="project" value="UniProtKB-KW"/>
</dbReference>
<keyword evidence="4" id="KW-0464">Manganese</keyword>
<keyword evidence="10" id="KW-1185">Reference proteome</keyword>
<comment type="similarity">
    <text evidence="7">Belongs to the PPP phosphatase family.</text>
</comment>
<evidence type="ECO:0000256" key="6">
    <source>
        <dbReference type="ARBA" id="ARBA00048336"/>
    </source>
</evidence>
<dbReference type="EC" id="3.1.3.16" evidence="7"/>
<dbReference type="GO" id="GO:0016192">
    <property type="term" value="P:vesicle-mediated transport"/>
    <property type="evidence" value="ECO:0007669"/>
    <property type="project" value="UniProtKB-ARBA"/>
</dbReference>
<dbReference type="EMBL" id="CP033151">
    <property type="protein sequence ID" value="AYO43603.1"/>
    <property type="molecule type" value="Genomic_DNA"/>
</dbReference>
<dbReference type="Gene3D" id="1.25.40.90">
    <property type="match status" value="1"/>
</dbReference>
<protein>
    <recommendedName>
        <fullName evidence="7">Serine/threonine-protein phosphatase</fullName>
        <ecNumber evidence="7">3.1.3.16</ecNumber>
    </recommendedName>
</protein>
<dbReference type="OrthoDB" id="3342658at2759"/>
<dbReference type="SUPFAM" id="SSF89009">
    <property type="entry name" value="GAT-like domain"/>
    <property type="match status" value="1"/>
</dbReference>
<dbReference type="InterPro" id="IPR004843">
    <property type="entry name" value="Calcineurin-like_PHP"/>
</dbReference>
<dbReference type="Pfam" id="PF00149">
    <property type="entry name" value="Metallophos"/>
    <property type="match status" value="1"/>
</dbReference>
<feature type="domain" description="VHS" evidence="8">
    <location>
        <begin position="336"/>
        <end position="454"/>
    </location>
</feature>
<evidence type="ECO:0000256" key="2">
    <source>
        <dbReference type="ARBA" id="ARBA00022801"/>
    </source>
</evidence>
<evidence type="ECO:0000256" key="3">
    <source>
        <dbReference type="ARBA" id="ARBA00022912"/>
    </source>
</evidence>
<dbReference type="GO" id="GO:0004722">
    <property type="term" value="F:protein serine/threonine phosphatase activity"/>
    <property type="evidence" value="ECO:0007669"/>
    <property type="project" value="UniProtKB-EC"/>
</dbReference>
<evidence type="ECO:0000256" key="7">
    <source>
        <dbReference type="RuleBase" id="RU004273"/>
    </source>
</evidence>
<dbReference type="FunFam" id="3.60.21.10:FF:000005">
    <property type="entry name" value="Serine/threonine-protein phosphatase"/>
    <property type="match status" value="1"/>
</dbReference>
<dbReference type="CDD" id="cd07415">
    <property type="entry name" value="MPP_PP2A_PP4_PP6"/>
    <property type="match status" value="1"/>
</dbReference>
<keyword evidence="1" id="KW-0479">Metal-binding</keyword>
<evidence type="ECO:0000313" key="9">
    <source>
        <dbReference type="EMBL" id="AYO43603.1"/>
    </source>
</evidence>
<dbReference type="InterPro" id="IPR047129">
    <property type="entry name" value="PPA2-like"/>
</dbReference>
<keyword evidence="3" id="KW-0904">Protein phosphatase</keyword>
<evidence type="ECO:0000313" key="10">
    <source>
        <dbReference type="Proteomes" id="UP000269793"/>
    </source>
</evidence>
<dbReference type="SUPFAM" id="SSF56300">
    <property type="entry name" value="Metallo-dependent phosphatases"/>
    <property type="match status" value="1"/>
</dbReference>
<name>A0A3G2S669_MALR7</name>
<dbReference type="VEuPathDB" id="FungiDB:DNF11_2653"/>
<dbReference type="PROSITE" id="PS00125">
    <property type="entry name" value="SER_THR_PHOSPHATASE"/>
    <property type="match status" value="1"/>
</dbReference>
<dbReference type="PRINTS" id="PR00114">
    <property type="entry name" value="STPHPHTASE"/>
</dbReference>
<keyword evidence="2 7" id="KW-0378">Hydrolase</keyword>
<evidence type="ECO:0000259" key="8">
    <source>
        <dbReference type="PROSITE" id="PS50179"/>
    </source>
</evidence>
<dbReference type="InterPro" id="IPR029052">
    <property type="entry name" value="Metallo-depent_PP-like"/>
</dbReference>
<dbReference type="SUPFAM" id="SSF48464">
    <property type="entry name" value="ENTH/VHS domain"/>
    <property type="match status" value="1"/>
</dbReference>
<dbReference type="PANTHER" id="PTHR45619">
    <property type="entry name" value="SERINE/THREONINE-PROTEIN PHOSPHATASE PP2A-RELATED"/>
    <property type="match status" value="1"/>
</dbReference>
<dbReference type="AlphaFoldDB" id="A0A3G2S669"/>
<reference evidence="9 10" key="1">
    <citation type="submission" date="2018-10" db="EMBL/GenBank/DDBJ databases">
        <title>Complete genome sequence of Malassezia restricta CBS 7877.</title>
        <authorList>
            <person name="Morand S.C."/>
            <person name="Bertignac M."/>
            <person name="Iltis A."/>
            <person name="Kolder I."/>
            <person name="Pirovano W."/>
            <person name="Jourdain R."/>
            <person name="Clavaud C."/>
        </authorList>
    </citation>
    <scope>NUCLEOTIDE SEQUENCE [LARGE SCALE GENOMIC DNA]</scope>
    <source>
        <strain evidence="9 10">CBS 7877</strain>
    </source>
</reference>
<dbReference type="InterPro" id="IPR002014">
    <property type="entry name" value="VHS_dom"/>
</dbReference>
<dbReference type="Gene3D" id="3.60.21.10">
    <property type="match status" value="1"/>
</dbReference>
<dbReference type="InterPro" id="IPR008942">
    <property type="entry name" value="ENTH_VHS"/>
</dbReference>
<comment type="catalytic activity">
    <reaction evidence="6 7">
        <text>O-phospho-L-threonyl-[protein] + H2O = L-threonyl-[protein] + phosphate</text>
        <dbReference type="Rhea" id="RHEA:47004"/>
        <dbReference type="Rhea" id="RHEA-COMP:11060"/>
        <dbReference type="Rhea" id="RHEA-COMP:11605"/>
        <dbReference type="ChEBI" id="CHEBI:15377"/>
        <dbReference type="ChEBI" id="CHEBI:30013"/>
        <dbReference type="ChEBI" id="CHEBI:43474"/>
        <dbReference type="ChEBI" id="CHEBI:61977"/>
        <dbReference type="EC" id="3.1.3.16"/>
    </reaction>
</comment>
<dbReference type="InterPro" id="IPR006186">
    <property type="entry name" value="Ser/Thr-sp_prot-phosphatase"/>
</dbReference>
<dbReference type="GO" id="GO:0043130">
    <property type="term" value="F:ubiquitin binding"/>
    <property type="evidence" value="ECO:0007669"/>
    <property type="project" value="InterPro"/>
</dbReference>
<accession>A0A3G2S669</accession>
<dbReference type="Proteomes" id="UP000269793">
    <property type="component" value="Chromosome IV"/>
</dbReference>
<organism evidence="9 10">
    <name type="scientific">Malassezia restricta (strain ATCC 96810 / NBRC 103918 / CBS 7877)</name>
    <name type="common">Seborrheic dermatitis infection agent</name>
    <dbReference type="NCBI Taxonomy" id="425264"/>
    <lineage>
        <taxon>Eukaryota</taxon>
        <taxon>Fungi</taxon>
        <taxon>Dikarya</taxon>
        <taxon>Basidiomycota</taxon>
        <taxon>Ustilaginomycotina</taxon>
        <taxon>Malasseziomycetes</taxon>
        <taxon>Malasseziales</taxon>
        <taxon>Malasseziaceae</taxon>
        <taxon>Malassezia</taxon>
    </lineage>
</organism>
<dbReference type="STRING" id="425264.A0A3G2S669"/>
<proteinExistence type="inferred from homology"/>
<dbReference type="Pfam" id="PF00790">
    <property type="entry name" value="VHS"/>
    <property type="match status" value="1"/>
</dbReference>
<gene>
    <name evidence="9" type="primary">PPX1_2</name>
    <name evidence="9" type="ORF">DNF11_2653</name>
</gene>